<dbReference type="CDD" id="cd00051">
    <property type="entry name" value="EFh"/>
    <property type="match status" value="1"/>
</dbReference>
<dbReference type="Gene3D" id="1.10.238.10">
    <property type="entry name" value="EF-hand"/>
    <property type="match status" value="1"/>
</dbReference>
<reference evidence="4" key="1">
    <citation type="journal article" date="2023" name="G3 (Bethesda)">
        <title>Whole genome assembly and annotation of the endangered Caribbean coral Acropora cervicornis.</title>
        <authorList>
            <person name="Selwyn J.D."/>
            <person name="Vollmer S.V."/>
        </authorList>
    </citation>
    <scope>NUCLEOTIDE SEQUENCE</scope>
    <source>
        <strain evidence="4">K2</strain>
    </source>
</reference>
<dbReference type="SUPFAM" id="SSF47473">
    <property type="entry name" value="EF-hand"/>
    <property type="match status" value="1"/>
</dbReference>
<evidence type="ECO:0000313" key="4">
    <source>
        <dbReference type="EMBL" id="KAK2550967.1"/>
    </source>
</evidence>
<feature type="compositionally biased region" description="Polar residues" evidence="2">
    <location>
        <begin position="229"/>
        <end position="243"/>
    </location>
</feature>
<dbReference type="GO" id="GO:0005509">
    <property type="term" value="F:calcium ion binding"/>
    <property type="evidence" value="ECO:0007669"/>
    <property type="project" value="InterPro"/>
</dbReference>
<keyword evidence="1" id="KW-0106">Calcium</keyword>
<feature type="region of interest" description="Disordered" evidence="2">
    <location>
        <begin position="228"/>
        <end position="279"/>
    </location>
</feature>
<dbReference type="AlphaFoldDB" id="A0AAD9UVA1"/>
<name>A0AAD9UVA1_ACRCE</name>
<feature type="domain" description="EF-hand" evidence="3">
    <location>
        <begin position="566"/>
        <end position="601"/>
    </location>
</feature>
<feature type="compositionally biased region" description="Basic and acidic residues" evidence="2">
    <location>
        <begin position="377"/>
        <end position="400"/>
    </location>
</feature>
<dbReference type="Proteomes" id="UP001249851">
    <property type="component" value="Unassembled WGS sequence"/>
</dbReference>
<gene>
    <name evidence="4" type="ORF">P5673_028179</name>
</gene>
<feature type="region of interest" description="Disordered" evidence="2">
    <location>
        <begin position="355"/>
        <end position="400"/>
    </location>
</feature>
<dbReference type="SMART" id="SM00054">
    <property type="entry name" value="EFh"/>
    <property type="match status" value="3"/>
</dbReference>
<sequence length="683" mass="77244">MMDDCTVAHLYKKIITPSVKAQNEAWQKQNHFRHKNFKSQSPVGHLKVASPIQSVISSPGHLERNNLSLQPWKEKKDVFAIDKTTTLSDHTGYNFHPTVQFKTTSLPAMSLSRKYSPSPTGTTRSVPISFSHNMGAPSRYWTNENPKMLYGGQRDRMTFEEIAKEHCRRMKRKSEIIQHRVDRQYYMAGTKVPLQGRFDVDSTDLLQLRLLSQQKQLSEYKAVKGANFVDSNQRDSPSGQLSTPVPDGSLGASSSQVLSSVTDLESTDTDGKWAEEGSELSSVDEFDSLPVKGRRQEFEARKALVAGSGKSEHSDISEGKANKGNLKVGNKNSSTGKIIKGSTVNKSVKKVQIRFKEEGKSTETQKFRKGGQKLKTKAQDEKKTEDVSEDNGGPKEEKRNKYLDEWLGIKRVPIDTRYQPGKPPPNRIFMTANSGNTKKSTEKFSSAFLTEITEVKDSQDDDDLVAPDARYGIISEKQRHVFGFLFDEVDKDKNGNVTLEELKLKMQPAVSKHEIKHFVQVFDLNKDKTVDKREFTAICALNDRIAGIRTESEDASLALDLENLAQHIVIFKEMFKTIDEDDDNRLDAGELLVMVSAAMETEIGADLQTAKEVLEGARDEFGFIDFIGFMSYIPFFAKLMRTILEHPLDISELQRARERVRQQDLTFKPPKRKPKETKSWEVF</sequence>
<dbReference type="InterPro" id="IPR002048">
    <property type="entry name" value="EF_hand_dom"/>
</dbReference>
<feature type="compositionally biased region" description="Basic and acidic residues" evidence="2">
    <location>
        <begin position="355"/>
        <end position="366"/>
    </location>
</feature>
<comment type="caution">
    <text evidence="4">The sequence shown here is derived from an EMBL/GenBank/DDBJ whole genome shotgun (WGS) entry which is preliminary data.</text>
</comment>
<feature type="compositionally biased region" description="Basic and acidic residues" evidence="2">
    <location>
        <begin position="310"/>
        <end position="321"/>
    </location>
</feature>
<dbReference type="PANTHER" id="PTHR35538">
    <property type="entry name" value="LIG_CHAN-GLU_BD DOMAIN-CONTAINING PROTEIN"/>
    <property type="match status" value="1"/>
</dbReference>
<feature type="domain" description="EF-hand" evidence="3">
    <location>
        <begin position="477"/>
        <end position="512"/>
    </location>
</feature>
<evidence type="ECO:0000313" key="5">
    <source>
        <dbReference type="Proteomes" id="UP001249851"/>
    </source>
</evidence>
<accession>A0AAD9UVA1</accession>
<evidence type="ECO:0000256" key="2">
    <source>
        <dbReference type="SAM" id="MobiDB-lite"/>
    </source>
</evidence>
<dbReference type="EMBL" id="JARQWQ010000103">
    <property type="protein sequence ID" value="KAK2550967.1"/>
    <property type="molecule type" value="Genomic_DNA"/>
</dbReference>
<dbReference type="PROSITE" id="PS00018">
    <property type="entry name" value="EF_HAND_1"/>
    <property type="match status" value="3"/>
</dbReference>
<feature type="region of interest" description="Disordered" evidence="2">
    <location>
        <begin position="415"/>
        <end position="434"/>
    </location>
</feature>
<feature type="region of interest" description="Disordered" evidence="2">
    <location>
        <begin position="305"/>
        <end position="338"/>
    </location>
</feature>
<proteinExistence type="predicted"/>
<evidence type="ECO:0000259" key="3">
    <source>
        <dbReference type="PROSITE" id="PS50222"/>
    </source>
</evidence>
<protein>
    <recommendedName>
        <fullName evidence="3">EF-hand domain-containing protein</fullName>
    </recommendedName>
</protein>
<keyword evidence="5" id="KW-1185">Reference proteome</keyword>
<dbReference type="PANTHER" id="PTHR35538:SF4">
    <property type="entry name" value="EF-HAND DOMAIN-CONTAINING PROTEIN"/>
    <property type="match status" value="1"/>
</dbReference>
<feature type="compositionally biased region" description="Basic residues" evidence="2">
    <location>
        <begin position="367"/>
        <end position="376"/>
    </location>
</feature>
<organism evidence="4 5">
    <name type="scientific">Acropora cervicornis</name>
    <name type="common">Staghorn coral</name>
    <dbReference type="NCBI Taxonomy" id="6130"/>
    <lineage>
        <taxon>Eukaryota</taxon>
        <taxon>Metazoa</taxon>
        <taxon>Cnidaria</taxon>
        <taxon>Anthozoa</taxon>
        <taxon>Hexacorallia</taxon>
        <taxon>Scleractinia</taxon>
        <taxon>Astrocoeniina</taxon>
        <taxon>Acroporidae</taxon>
        <taxon>Acropora</taxon>
    </lineage>
</organism>
<dbReference type="InterPro" id="IPR018247">
    <property type="entry name" value="EF_Hand_1_Ca_BS"/>
</dbReference>
<feature type="compositionally biased region" description="Low complexity" evidence="2">
    <location>
        <begin position="248"/>
        <end position="261"/>
    </location>
</feature>
<dbReference type="InterPro" id="IPR011992">
    <property type="entry name" value="EF-hand-dom_pair"/>
</dbReference>
<dbReference type="Pfam" id="PF13202">
    <property type="entry name" value="EF-hand_5"/>
    <property type="match status" value="1"/>
</dbReference>
<reference evidence="4" key="2">
    <citation type="journal article" date="2023" name="Science">
        <title>Genomic signatures of disease resistance in endangered staghorn corals.</title>
        <authorList>
            <person name="Vollmer S.V."/>
            <person name="Selwyn J.D."/>
            <person name="Despard B.A."/>
            <person name="Roesel C.L."/>
        </authorList>
    </citation>
    <scope>NUCLEOTIDE SEQUENCE</scope>
    <source>
        <strain evidence="4">K2</strain>
    </source>
</reference>
<evidence type="ECO:0000256" key="1">
    <source>
        <dbReference type="ARBA" id="ARBA00022837"/>
    </source>
</evidence>
<dbReference type="PROSITE" id="PS50222">
    <property type="entry name" value="EF_HAND_2"/>
    <property type="match status" value="2"/>
</dbReference>